<proteinExistence type="inferred from homology"/>
<dbReference type="PANTHER" id="PTHR30290">
    <property type="entry name" value="PERIPLASMIC BINDING COMPONENT OF ABC TRANSPORTER"/>
    <property type="match status" value="1"/>
</dbReference>
<reference evidence="6 7" key="1">
    <citation type="journal article" date="2016" name="Nat. Commun.">
        <title>Thousands of microbial genomes shed light on interconnected biogeochemical processes in an aquifer system.</title>
        <authorList>
            <person name="Anantharaman K."/>
            <person name="Brown C.T."/>
            <person name="Hug L.A."/>
            <person name="Sharon I."/>
            <person name="Castelle C.J."/>
            <person name="Probst A.J."/>
            <person name="Thomas B.C."/>
            <person name="Singh A."/>
            <person name="Wilkins M.J."/>
            <person name="Karaoz U."/>
            <person name="Brodie E.L."/>
            <person name="Williams K.H."/>
            <person name="Hubbard S.S."/>
            <person name="Banfield J.F."/>
        </authorList>
    </citation>
    <scope>NUCLEOTIDE SEQUENCE [LARGE SCALE GENOMIC DNA]</scope>
</reference>
<dbReference type="GO" id="GO:1904680">
    <property type="term" value="F:peptide transmembrane transporter activity"/>
    <property type="evidence" value="ECO:0007669"/>
    <property type="project" value="TreeGrafter"/>
</dbReference>
<dbReference type="GO" id="GO:0015833">
    <property type="term" value="P:peptide transport"/>
    <property type="evidence" value="ECO:0007669"/>
    <property type="project" value="TreeGrafter"/>
</dbReference>
<dbReference type="InterPro" id="IPR000914">
    <property type="entry name" value="SBP_5_dom"/>
</dbReference>
<dbReference type="EMBL" id="MHSS01000006">
    <property type="protein sequence ID" value="OHA48511.1"/>
    <property type="molecule type" value="Genomic_DNA"/>
</dbReference>
<evidence type="ECO:0000313" key="6">
    <source>
        <dbReference type="EMBL" id="OHA48511.1"/>
    </source>
</evidence>
<comment type="caution">
    <text evidence="6">The sequence shown here is derived from an EMBL/GenBank/DDBJ whole genome shotgun (WGS) entry which is preliminary data.</text>
</comment>
<dbReference type="SUPFAM" id="SSF53850">
    <property type="entry name" value="Periplasmic binding protein-like II"/>
    <property type="match status" value="1"/>
</dbReference>
<comment type="similarity">
    <text evidence="2">Belongs to the bacterial solute-binding protein 5 family.</text>
</comment>
<evidence type="ECO:0000256" key="3">
    <source>
        <dbReference type="ARBA" id="ARBA00022448"/>
    </source>
</evidence>
<feature type="domain" description="Solute-binding protein family 5" evidence="5">
    <location>
        <begin position="88"/>
        <end position="461"/>
    </location>
</feature>
<accession>A0A1G2PLJ2</accession>
<dbReference type="GO" id="GO:0043190">
    <property type="term" value="C:ATP-binding cassette (ABC) transporter complex"/>
    <property type="evidence" value="ECO:0007669"/>
    <property type="project" value="InterPro"/>
</dbReference>
<dbReference type="GO" id="GO:0042597">
    <property type="term" value="C:periplasmic space"/>
    <property type="evidence" value="ECO:0007669"/>
    <property type="project" value="UniProtKB-ARBA"/>
</dbReference>
<comment type="subcellular location">
    <subcellularLocation>
        <location evidence="1">Cell envelope</location>
    </subcellularLocation>
</comment>
<dbReference type="PIRSF" id="PIRSF002741">
    <property type="entry name" value="MppA"/>
    <property type="match status" value="1"/>
</dbReference>
<dbReference type="CDD" id="cd08504">
    <property type="entry name" value="PBP2_OppA"/>
    <property type="match status" value="1"/>
</dbReference>
<dbReference type="Gene3D" id="3.10.105.10">
    <property type="entry name" value="Dipeptide-binding Protein, Domain 3"/>
    <property type="match status" value="1"/>
</dbReference>
<keyword evidence="3" id="KW-0813">Transport</keyword>
<dbReference type="InterPro" id="IPR030678">
    <property type="entry name" value="Peptide/Ni-bd"/>
</dbReference>
<dbReference type="PANTHER" id="PTHR30290:SF10">
    <property type="entry name" value="PERIPLASMIC OLIGOPEPTIDE-BINDING PROTEIN-RELATED"/>
    <property type="match status" value="1"/>
</dbReference>
<dbReference type="Proteomes" id="UP000177629">
    <property type="component" value="Unassembled WGS sequence"/>
</dbReference>
<dbReference type="Gene3D" id="3.40.190.10">
    <property type="entry name" value="Periplasmic binding protein-like II"/>
    <property type="match status" value="1"/>
</dbReference>
<gene>
    <name evidence="6" type="ORF">A2806_02840</name>
</gene>
<dbReference type="InterPro" id="IPR039424">
    <property type="entry name" value="SBP_5"/>
</dbReference>
<dbReference type="STRING" id="1802362.A2806_02840"/>
<protein>
    <recommendedName>
        <fullName evidence="5">Solute-binding protein family 5 domain-containing protein</fullName>
    </recommendedName>
</protein>
<evidence type="ECO:0000256" key="4">
    <source>
        <dbReference type="ARBA" id="ARBA00022729"/>
    </source>
</evidence>
<name>A0A1G2PLJ2_9BACT</name>
<dbReference type="Pfam" id="PF00496">
    <property type="entry name" value="SBP_bac_5"/>
    <property type="match status" value="1"/>
</dbReference>
<evidence type="ECO:0000256" key="1">
    <source>
        <dbReference type="ARBA" id="ARBA00004196"/>
    </source>
</evidence>
<dbReference type="GO" id="GO:0030313">
    <property type="term" value="C:cell envelope"/>
    <property type="evidence" value="ECO:0007669"/>
    <property type="project" value="UniProtKB-SubCell"/>
</dbReference>
<sequence length="543" mass="59917">MLALVAGACGGGGADTGNSPDAVSPESGVLRIPGPEPQTLDPALAGDVASAFYVNEIFGGLLTWLPESAAPENVPCYNFSGRIYCLAPDIAENIPEPQFNSDGTVSYTFELRHNVYFHRGRQVTAQDFKYSFERALDPRTGSTTAELYLWDIMGARDMARSRVKTADGIGVVNDFTLKLTTERYNAVFLLKLTYPTSFVVDKEQVRGNQTWFNLPNGTGPFRCVECRVSRSKVVLEPNKSYHLGAPKLSRVDISFAGGSAPTQYADGVVDVSGVALVEIEDVRSPGNPLSKELHETPELGTFYVAFNTEKAPFDDPLVRRAFAMAIDKDLIARSDLKDAVDVAQTIVPPSMPGYTPPADAAIPFDPARAKELLASSRYGKNFPEVTLLATSAGASPGSVTQRIVAMWEQNLGVKVNVQQLGDFAQFIATMRRGDYQMTQFGWVADYPDPEDFLDLKFHSQRSRANNETRYANAEVDQLLEQARGEKDSARRMELYQQAERLILADAPWIPLFHEKNIMLVKPYVQGYEPPPMAIPFLRYVEVK</sequence>
<dbReference type="Gene3D" id="3.90.76.10">
    <property type="entry name" value="Dipeptide-binding Protein, Domain 1"/>
    <property type="match status" value="1"/>
</dbReference>
<evidence type="ECO:0000256" key="2">
    <source>
        <dbReference type="ARBA" id="ARBA00005695"/>
    </source>
</evidence>
<dbReference type="AlphaFoldDB" id="A0A1G2PLJ2"/>
<keyword evidence="4" id="KW-0732">Signal</keyword>
<organism evidence="6 7">
    <name type="scientific">Candidatus Terrybacteria bacterium RIFCSPHIGHO2_01_FULL_48_17</name>
    <dbReference type="NCBI Taxonomy" id="1802362"/>
    <lineage>
        <taxon>Bacteria</taxon>
        <taxon>Candidatus Terryibacteriota</taxon>
    </lineage>
</organism>
<evidence type="ECO:0000313" key="7">
    <source>
        <dbReference type="Proteomes" id="UP000177629"/>
    </source>
</evidence>
<evidence type="ECO:0000259" key="5">
    <source>
        <dbReference type="Pfam" id="PF00496"/>
    </source>
</evidence>